<comment type="caution">
    <text evidence="1">The sequence shown here is derived from an EMBL/GenBank/DDBJ whole genome shotgun (WGS) entry which is preliminary data.</text>
</comment>
<dbReference type="AlphaFoldDB" id="A0AAE1C3V3"/>
<protein>
    <recommendedName>
        <fullName evidence="3">Apple domain-containing protein</fullName>
    </recommendedName>
</protein>
<reference evidence="1" key="1">
    <citation type="submission" date="2023-07" db="EMBL/GenBank/DDBJ databases">
        <title>Black Yeasts Isolated from many extreme environments.</title>
        <authorList>
            <person name="Coleine C."/>
            <person name="Stajich J.E."/>
            <person name="Selbmann L."/>
        </authorList>
    </citation>
    <scope>NUCLEOTIDE SEQUENCE</scope>
    <source>
        <strain evidence="1">CCFEE 5485</strain>
    </source>
</reference>
<sequence length="399" mass="41939">MIVHTTIAGITLSLGSSTHTAITCATQLATTSYGGSVSTKTITRQLPTNIVPILTTSHPTKSITPSPVTTTSTAIVTTTSTFTASTITDTFSTTSTSISTSTTTSTSTYVSTLTASTTTTTTVTSTVQPTAAITPIDQSSGDTDYVGSKRRAVKHPRRQVAQLDERAVSQSPKNACPPTTSWPVAVTCTDYIQVRYTESIILIGTTITKTAPTPTSTATITSTVTTVSTVVPSDVSTTLSFSNTITSVVSTATISTSIVSTTTTLTATTTTDYYVACGTSNILGPRIQDGRYLDASYYYSGQISSVTAASAYDCCVACSTTPGCLFSEFFDDNSRLCLNVADTSRTCSASYLAGEFFSRNDGSASGAFYYSNGYCGQLTDGGLSPILELWLPKWQRPRR</sequence>
<accession>A0AAE1C3V3</accession>
<name>A0AAE1C3V3_9PEZI</name>
<gene>
    <name evidence="1" type="ORF">LTR78_002689</name>
</gene>
<keyword evidence="2" id="KW-1185">Reference proteome</keyword>
<evidence type="ECO:0008006" key="3">
    <source>
        <dbReference type="Google" id="ProtNLM"/>
    </source>
</evidence>
<organism evidence="1 2">
    <name type="scientific">Recurvomyces mirabilis</name>
    <dbReference type="NCBI Taxonomy" id="574656"/>
    <lineage>
        <taxon>Eukaryota</taxon>
        <taxon>Fungi</taxon>
        <taxon>Dikarya</taxon>
        <taxon>Ascomycota</taxon>
        <taxon>Pezizomycotina</taxon>
        <taxon>Dothideomycetes</taxon>
        <taxon>Dothideomycetidae</taxon>
        <taxon>Mycosphaerellales</taxon>
        <taxon>Teratosphaeriaceae</taxon>
        <taxon>Recurvomyces</taxon>
    </lineage>
</organism>
<evidence type="ECO:0000313" key="1">
    <source>
        <dbReference type="EMBL" id="KAK3677151.1"/>
    </source>
</evidence>
<evidence type="ECO:0000313" key="2">
    <source>
        <dbReference type="Proteomes" id="UP001274830"/>
    </source>
</evidence>
<proteinExistence type="predicted"/>
<dbReference type="Proteomes" id="UP001274830">
    <property type="component" value="Unassembled WGS sequence"/>
</dbReference>
<dbReference type="EMBL" id="JAUTXT010000007">
    <property type="protein sequence ID" value="KAK3677151.1"/>
    <property type="molecule type" value="Genomic_DNA"/>
</dbReference>